<name>A0ABW0VVB1_9BACL</name>
<proteinExistence type="predicted"/>
<evidence type="ECO:0000256" key="1">
    <source>
        <dbReference type="ARBA" id="ARBA00023251"/>
    </source>
</evidence>
<evidence type="ECO:0000313" key="2">
    <source>
        <dbReference type="EMBL" id="MFC5648932.1"/>
    </source>
</evidence>
<dbReference type="RefSeq" id="WP_379187565.1">
    <property type="nucleotide sequence ID" value="NZ_JBHSOW010000028.1"/>
</dbReference>
<keyword evidence="3" id="KW-1185">Reference proteome</keyword>
<comment type="caution">
    <text evidence="2">The sequence shown here is derived from an EMBL/GenBank/DDBJ whole genome shotgun (WGS) entry which is preliminary data.</text>
</comment>
<dbReference type="EMBL" id="JBHSOW010000028">
    <property type="protein sequence ID" value="MFC5648932.1"/>
    <property type="molecule type" value="Genomic_DNA"/>
</dbReference>
<reference evidence="3" key="1">
    <citation type="journal article" date="2019" name="Int. J. Syst. Evol. Microbiol.">
        <title>The Global Catalogue of Microorganisms (GCM) 10K type strain sequencing project: providing services to taxonomists for standard genome sequencing and annotation.</title>
        <authorList>
            <consortium name="The Broad Institute Genomics Platform"/>
            <consortium name="The Broad Institute Genome Sequencing Center for Infectious Disease"/>
            <person name="Wu L."/>
            <person name="Ma J."/>
        </authorList>
    </citation>
    <scope>NUCLEOTIDE SEQUENCE [LARGE SCALE GENOMIC DNA]</scope>
    <source>
        <strain evidence="3">CGMCC 1.3240</strain>
    </source>
</reference>
<evidence type="ECO:0000313" key="3">
    <source>
        <dbReference type="Proteomes" id="UP001596047"/>
    </source>
</evidence>
<gene>
    <name evidence="2" type="ORF">ACFPYJ_07280</name>
</gene>
<dbReference type="Gene3D" id="3.10.180.10">
    <property type="entry name" value="2,3-Dihydroxybiphenyl 1,2-Dioxygenase, domain 1"/>
    <property type="match status" value="1"/>
</dbReference>
<organism evidence="2 3">
    <name type="scientific">Paenibacillus solisilvae</name>
    <dbReference type="NCBI Taxonomy" id="2486751"/>
    <lineage>
        <taxon>Bacteria</taxon>
        <taxon>Bacillati</taxon>
        <taxon>Bacillota</taxon>
        <taxon>Bacilli</taxon>
        <taxon>Bacillales</taxon>
        <taxon>Paenibacillaceae</taxon>
        <taxon>Paenibacillus</taxon>
    </lineage>
</organism>
<dbReference type="Pfam" id="PF19581">
    <property type="entry name" value="Glyoxalase_7"/>
    <property type="match status" value="1"/>
</dbReference>
<protein>
    <submittedName>
        <fullName evidence="2">Glyoxalase superfamily protein</fullName>
    </submittedName>
</protein>
<dbReference type="InterPro" id="IPR000335">
    <property type="entry name" value="Bleomycin-R"/>
</dbReference>
<keyword evidence="1" id="KW-0046">Antibiotic resistance</keyword>
<dbReference type="SUPFAM" id="SSF54593">
    <property type="entry name" value="Glyoxalase/Bleomycin resistance protein/Dihydroxybiphenyl dioxygenase"/>
    <property type="match status" value="1"/>
</dbReference>
<dbReference type="InterPro" id="IPR029068">
    <property type="entry name" value="Glyas_Bleomycin-R_OHBP_Dase"/>
</dbReference>
<accession>A0ABW0VVB1</accession>
<sequence>MAQKYKYARPGVETTPWNSLDVRVTDPFGNRITFTQRLPE</sequence>
<dbReference type="Proteomes" id="UP001596047">
    <property type="component" value="Unassembled WGS sequence"/>
</dbReference>